<name>A0ABY4V6N3_9GAMM</name>
<evidence type="ECO:0000313" key="3">
    <source>
        <dbReference type="EMBL" id="USD20060.1"/>
    </source>
</evidence>
<proteinExistence type="predicted"/>
<reference evidence="2" key="1">
    <citation type="submission" date="2022-02" db="EMBL/GenBank/DDBJ databases">
        <title>Coral-associated bacteria.</title>
        <authorList>
            <person name="Tang K."/>
            <person name="Wang X."/>
        </authorList>
    </citation>
    <scope>NUCLEOTIDE SEQUENCE</scope>
    <source>
        <strain evidence="2">SCSIO 43006</strain>
    </source>
</reference>
<organism evidence="2 6">
    <name type="scientific">Microbulbifer variabilis</name>
    <dbReference type="NCBI Taxonomy" id="266805"/>
    <lineage>
        <taxon>Bacteria</taxon>
        <taxon>Pseudomonadati</taxon>
        <taxon>Pseudomonadota</taxon>
        <taxon>Gammaproteobacteria</taxon>
        <taxon>Cellvibrionales</taxon>
        <taxon>Microbulbiferaceae</taxon>
        <taxon>Microbulbifer</taxon>
    </lineage>
</organism>
<dbReference type="EMBL" id="CP092418">
    <property type="protein sequence ID" value="USD19924.1"/>
    <property type="molecule type" value="Genomic_DNA"/>
</dbReference>
<dbReference type="EMBL" id="CP092418">
    <property type="protein sequence ID" value="USD20636.1"/>
    <property type="molecule type" value="Genomic_DNA"/>
</dbReference>
<dbReference type="EMBL" id="CP092418">
    <property type="protein sequence ID" value="USD20060.1"/>
    <property type="molecule type" value="Genomic_DNA"/>
</dbReference>
<evidence type="ECO:0000313" key="1">
    <source>
        <dbReference type="EMBL" id="USD19658.1"/>
    </source>
</evidence>
<gene>
    <name evidence="5" type="ORF">MJO52_08325</name>
    <name evidence="1" type="ORF">MJO52_11240</name>
    <name evidence="2" type="ORF">MJO52_12635</name>
    <name evidence="3" type="ORF">MJO52_13335</name>
    <name evidence="4" type="ORF">MJO52_16380</name>
</gene>
<dbReference type="EMBL" id="CP092418">
    <property type="protein sequence ID" value="USD19658.1"/>
    <property type="molecule type" value="Genomic_DNA"/>
</dbReference>
<dbReference type="EMBL" id="CP092418">
    <property type="protein sequence ID" value="USD23128.1"/>
    <property type="molecule type" value="Genomic_DNA"/>
</dbReference>
<keyword evidence="6" id="KW-1185">Reference proteome</keyword>
<evidence type="ECO:0000313" key="5">
    <source>
        <dbReference type="EMBL" id="USD23128.1"/>
    </source>
</evidence>
<evidence type="ECO:0000313" key="6">
    <source>
        <dbReference type="Proteomes" id="UP001055658"/>
    </source>
</evidence>
<protein>
    <submittedName>
        <fullName evidence="2">Uncharacterized protein</fullName>
    </submittedName>
</protein>
<evidence type="ECO:0000313" key="4">
    <source>
        <dbReference type="EMBL" id="USD20636.1"/>
    </source>
</evidence>
<dbReference type="Proteomes" id="UP001055658">
    <property type="component" value="Chromosome"/>
</dbReference>
<sequence length="77" mass="8718">MHVAKLLALPKTEAFSNMYSVMDSVKEDLSIALQNAKPTGCLQNKPDYQWVLGLPFLVLIQEDMVRSISIDHWLTLT</sequence>
<accession>A0ABY4V6N3</accession>
<evidence type="ECO:0000313" key="2">
    <source>
        <dbReference type="EMBL" id="USD19924.1"/>
    </source>
</evidence>